<keyword evidence="4" id="KW-1185">Reference proteome</keyword>
<name>A0ABM6JJ53_9GAMM</name>
<evidence type="ECO:0000313" key="3">
    <source>
        <dbReference type="EMBL" id="ARD20869.1"/>
    </source>
</evidence>
<protein>
    <recommendedName>
        <fullName evidence="2">YHS domain-containing protein</fullName>
    </recommendedName>
</protein>
<dbReference type="NCBIfam" id="NF041384">
    <property type="entry name" value="YHS_seleno_dom"/>
    <property type="match status" value="1"/>
</dbReference>
<reference evidence="3 4" key="1">
    <citation type="submission" date="2017-03" db="EMBL/GenBank/DDBJ databases">
        <title>Genome sequencing of Shewanella japonica KCTC 22435.</title>
        <authorList>
            <person name="Kim K.M."/>
        </authorList>
    </citation>
    <scope>NUCLEOTIDE SEQUENCE [LARGE SCALE GENOMIC DNA]</scope>
    <source>
        <strain evidence="3 4">KCTC 22435</strain>
    </source>
</reference>
<dbReference type="Pfam" id="PF04945">
    <property type="entry name" value="YHS"/>
    <property type="match status" value="1"/>
</dbReference>
<proteinExistence type="predicted"/>
<evidence type="ECO:0000259" key="2">
    <source>
        <dbReference type="Pfam" id="PF04945"/>
    </source>
</evidence>
<keyword evidence="1" id="KW-0732">Signal</keyword>
<dbReference type="RefSeq" id="WP_080914789.1">
    <property type="nucleotide sequence ID" value="NZ_CP020472.1"/>
</dbReference>
<gene>
    <name evidence="3" type="ORF">SJ2017_0531</name>
</gene>
<dbReference type="PROSITE" id="PS51257">
    <property type="entry name" value="PROKAR_LIPOPROTEIN"/>
    <property type="match status" value="1"/>
</dbReference>
<evidence type="ECO:0000313" key="4">
    <source>
        <dbReference type="Proteomes" id="UP000191820"/>
    </source>
</evidence>
<dbReference type="InterPro" id="IPR007029">
    <property type="entry name" value="YHS_dom"/>
</dbReference>
<accession>A0ABM6JJ53</accession>
<dbReference type="Proteomes" id="UP000191820">
    <property type="component" value="Chromosome"/>
</dbReference>
<sequence length="150" mass="17238">MRTLHRLLILLGLSMALMGCTSLSDKPIYNDQGYAVTGYDVVAYFTDNKAVKGSTAFQTEYQGSQWLFATKQHQRQFEQSPERYIPQYGGYCAYAMSSGFVVSSDPQTFTVYQDKLYLNYSLSVRENWLENKAQFIQEADGYWQQKVAKN</sequence>
<dbReference type="EMBL" id="CP020472">
    <property type="protein sequence ID" value="ARD20869.1"/>
    <property type="molecule type" value="Genomic_DNA"/>
</dbReference>
<feature type="domain" description="YHS" evidence="2">
    <location>
        <begin position="42"/>
        <end position="87"/>
    </location>
</feature>
<organism evidence="3 4">
    <name type="scientific">Shewanella japonica</name>
    <dbReference type="NCBI Taxonomy" id="93973"/>
    <lineage>
        <taxon>Bacteria</taxon>
        <taxon>Pseudomonadati</taxon>
        <taxon>Pseudomonadota</taxon>
        <taxon>Gammaproteobacteria</taxon>
        <taxon>Alteromonadales</taxon>
        <taxon>Shewanellaceae</taxon>
        <taxon>Shewanella</taxon>
    </lineage>
</organism>
<feature type="signal peptide" evidence="1">
    <location>
        <begin position="1"/>
        <end position="19"/>
    </location>
</feature>
<feature type="chain" id="PRO_5045311423" description="YHS domain-containing protein" evidence="1">
    <location>
        <begin position="20"/>
        <end position="150"/>
    </location>
</feature>
<evidence type="ECO:0000256" key="1">
    <source>
        <dbReference type="SAM" id="SignalP"/>
    </source>
</evidence>